<name>A0A8S5LCX0_9CAUD</name>
<dbReference type="EMBL" id="BK014683">
    <property type="protein sequence ID" value="DAD67707.1"/>
    <property type="molecule type" value="Genomic_DNA"/>
</dbReference>
<proteinExistence type="predicted"/>
<protein>
    <submittedName>
        <fullName evidence="1">Uncharacterized protein</fullName>
    </submittedName>
</protein>
<reference evidence="1" key="1">
    <citation type="journal article" date="2021" name="Proc. Natl. Acad. Sci. U.S.A.">
        <title>A Catalog of Tens of Thousands of Viruses from Human Metagenomes Reveals Hidden Associations with Chronic Diseases.</title>
        <authorList>
            <person name="Tisza M.J."/>
            <person name="Buck C.B."/>
        </authorList>
    </citation>
    <scope>NUCLEOTIDE SEQUENCE</scope>
    <source>
        <strain evidence="1">Ct35n35</strain>
    </source>
</reference>
<organism evidence="1">
    <name type="scientific">Myoviridae sp. ct35n35</name>
    <dbReference type="NCBI Taxonomy" id="2823534"/>
    <lineage>
        <taxon>Viruses</taxon>
        <taxon>Duplodnaviria</taxon>
        <taxon>Heunggongvirae</taxon>
        <taxon>Uroviricota</taxon>
        <taxon>Caudoviricetes</taxon>
    </lineage>
</organism>
<accession>A0A8S5LCX0</accession>
<sequence>MKRKVKKQIALLVNKLVKEEFRRLNEQVKNSLIIIASNIGKSKENGTLDDNEEDSALHNNSKKYITVGFDRDYKPISWKTFTLNIS</sequence>
<evidence type="ECO:0000313" key="1">
    <source>
        <dbReference type="EMBL" id="DAD67707.1"/>
    </source>
</evidence>